<dbReference type="Pfam" id="PF04205">
    <property type="entry name" value="FMN_bind"/>
    <property type="match status" value="1"/>
</dbReference>
<proteinExistence type="predicted"/>
<feature type="domain" description="FMN-binding" evidence="2">
    <location>
        <begin position="89"/>
        <end position="169"/>
    </location>
</feature>
<sequence length="178" mass="20584">MPRSLLPLLTLLFLSWPTLLPAGGETVYQTPEAFLEQQFPDGVPEPDVVWLRGEVRETVKDILGHRYPSLRIRYWHKDGRSAWILDEIGKDLPITTGILVNAGRIEALRVLIFRESRGWEVRHEFFTDQFDQARLNEGHKLDRHIDNISGATLSVRAVTKLARLALYLDQWIRDDTQD</sequence>
<accession>A0A426QKY4</accession>
<feature type="signal peptide" evidence="1">
    <location>
        <begin position="1"/>
        <end position="22"/>
    </location>
</feature>
<comment type="caution">
    <text evidence="3">The sequence shown here is derived from an EMBL/GenBank/DDBJ whole genome shotgun (WGS) entry which is preliminary data.</text>
</comment>
<protein>
    <submittedName>
        <fullName evidence="3">FMN-binding protein</fullName>
    </submittedName>
</protein>
<dbReference type="RefSeq" id="WP_125181765.1">
    <property type="nucleotide sequence ID" value="NZ_QZMU01000001.1"/>
</dbReference>
<evidence type="ECO:0000259" key="2">
    <source>
        <dbReference type="SMART" id="SM00900"/>
    </source>
</evidence>
<reference evidence="3 4" key="1">
    <citation type="journal article" date="2010" name="Int. J. Syst. Evol. Microbiol.">
        <title>Thiohalobacter thiocyanaticus gen. nov., sp. nov., a moderately halophilic, sulfur-oxidizing gammaproteobacterium from hypersaline lakes, that utilizes thiocyanate.</title>
        <authorList>
            <person name="Sorokin D.Y."/>
            <person name="Kovaleva O.L."/>
            <person name="Tourova T.P."/>
            <person name="Muyzer G."/>
        </authorList>
    </citation>
    <scope>NUCLEOTIDE SEQUENCE [LARGE SCALE GENOMIC DNA]</scope>
    <source>
        <strain evidence="3 4">Hrh1</strain>
    </source>
</reference>
<organism evidence="3 4">
    <name type="scientific">Thiohalobacter thiocyanaticus</name>
    <dbReference type="NCBI Taxonomy" id="585455"/>
    <lineage>
        <taxon>Bacteria</taxon>
        <taxon>Pseudomonadati</taxon>
        <taxon>Pseudomonadota</taxon>
        <taxon>Gammaproteobacteria</taxon>
        <taxon>Thiohalobacterales</taxon>
        <taxon>Thiohalobacteraceae</taxon>
        <taxon>Thiohalobacter</taxon>
    </lineage>
</organism>
<dbReference type="InterPro" id="IPR007329">
    <property type="entry name" value="FMN-bd"/>
</dbReference>
<dbReference type="EMBL" id="QZMU01000001">
    <property type="protein sequence ID" value="RRQ22425.1"/>
    <property type="molecule type" value="Genomic_DNA"/>
</dbReference>
<keyword evidence="4" id="KW-1185">Reference proteome</keyword>
<dbReference type="Proteomes" id="UP000287798">
    <property type="component" value="Unassembled WGS sequence"/>
</dbReference>
<evidence type="ECO:0000313" key="4">
    <source>
        <dbReference type="Proteomes" id="UP000287798"/>
    </source>
</evidence>
<evidence type="ECO:0000256" key="1">
    <source>
        <dbReference type="SAM" id="SignalP"/>
    </source>
</evidence>
<dbReference type="GO" id="GO:0010181">
    <property type="term" value="F:FMN binding"/>
    <property type="evidence" value="ECO:0007669"/>
    <property type="project" value="InterPro"/>
</dbReference>
<feature type="chain" id="PRO_5019017698" evidence="1">
    <location>
        <begin position="23"/>
        <end position="178"/>
    </location>
</feature>
<dbReference type="SMART" id="SM00900">
    <property type="entry name" value="FMN_bind"/>
    <property type="match status" value="1"/>
</dbReference>
<dbReference type="GO" id="GO:0016020">
    <property type="term" value="C:membrane"/>
    <property type="evidence" value="ECO:0007669"/>
    <property type="project" value="InterPro"/>
</dbReference>
<name>A0A426QKY4_9GAMM</name>
<dbReference type="OrthoDB" id="9778782at2"/>
<keyword evidence="1" id="KW-0732">Signal</keyword>
<gene>
    <name evidence="3" type="ORF">D6C00_11025</name>
</gene>
<dbReference type="AlphaFoldDB" id="A0A426QKY4"/>
<evidence type="ECO:0000313" key="3">
    <source>
        <dbReference type="EMBL" id="RRQ22425.1"/>
    </source>
</evidence>